<evidence type="ECO:0000313" key="6">
    <source>
        <dbReference type="EMBL" id="KHD73654.1"/>
    </source>
</evidence>
<dbReference type="RefSeq" id="WP_043531415.1">
    <property type="nucleotide sequence ID" value="NZ_BAABKU010000021.1"/>
</dbReference>
<dbReference type="GO" id="GO:0016020">
    <property type="term" value="C:membrane"/>
    <property type="evidence" value="ECO:0007669"/>
    <property type="project" value="UniProtKB-SubCell"/>
</dbReference>
<dbReference type="eggNOG" id="COG0738">
    <property type="taxonomic scope" value="Bacteria"/>
</dbReference>
<evidence type="ECO:0000313" key="7">
    <source>
        <dbReference type="Proteomes" id="UP000054537"/>
    </source>
</evidence>
<dbReference type="STRING" id="1869.MB27_33300"/>
<dbReference type="Gene3D" id="1.20.1250.20">
    <property type="entry name" value="MFS general substrate transporter like domains"/>
    <property type="match status" value="2"/>
</dbReference>
<feature type="transmembrane region" description="Helical" evidence="5">
    <location>
        <begin position="87"/>
        <end position="110"/>
    </location>
</feature>
<dbReference type="Proteomes" id="UP000054537">
    <property type="component" value="Unassembled WGS sequence"/>
</dbReference>
<name>A0A0A6UH51_ACTUT</name>
<keyword evidence="2 5" id="KW-0812">Transmembrane</keyword>
<feature type="transmembrane region" description="Helical" evidence="5">
    <location>
        <begin position="325"/>
        <end position="349"/>
    </location>
</feature>
<dbReference type="SUPFAM" id="SSF103473">
    <property type="entry name" value="MFS general substrate transporter"/>
    <property type="match status" value="1"/>
</dbReference>
<keyword evidence="7" id="KW-1185">Reference proteome</keyword>
<comment type="caution">
    <text evidence="6">The sequence shown here is derived from an EMBL/GenBank/DDBJ whole genome shotgun (WGS) entry which is preliminary data.</text>
</comment>
<feature type="transmembrane region" description="Helical" evidence="5">
    <location>
        <begin position="198"/>
        <end position="214"/>
    </location>
</feature>
<organism evidence="6 7">
    <name type="scientific">Actinoplanes utahensis</name>
    <dbReference type="NCBI Taxonomy" id="1869"/>
    <lineage>
        <taxon>Bacteria</taxon>
        <taxon>Bacillati</taxon>
        <taxon>Actinomycetota</taxon>
        <taxon>Actinomycetes</taxon>
        <taxon>Micromonosporales</taxon>
        <taxon>Micromonosporaceae</taxon>
        <taxon>Actinoplanes</taxon>
    </lineage>
</organism>
<dbReference type="PANTHER" id="PTHR23514">
    <property type="entry name" value="BYPASS OF STOP CODON PROTEIN 6"/>
    <property type="match status" value="1"/>
</dbReference>
<feature type="transmembrane region" description="Helical" evidence="5">
    <location>
        <begin position="267"/>
        <end position="284"/>
    </location>
</feature>
<dbReference type="OrthoDB" id="151222at2"/>
<sequence length="379" mass="38577">MRRLATTYVFFANGALFASVLPHLPTIKRQAALDDPEIGVVVAAASVGALLAGPLAGRVTRRLGAGPLAATCTLLYCAVLWSPARLASYLALITVFALFGMLDGLIDVALNTMALAVQQTHERPMINGFHAWWSIGAVSASAAAAMFTGLGVPITMMLTASAAVLAAGTLALLPAIWRHRGIGGRSGAGHVRPRRRRPGRLVLLGTVALLVAFAEDVPSTWSAVYVEDELGGSAGIAAGAYVAFVSAMTLGRLVNDRLIEHFGARRVVRAQAALLAAAFAGVAASDHPAAAIAAFAMAGVGVSVLFPTVLAAAGSDGDEFTAGNLAYLTWVGRVGFLIAPALVGAVAGLTNLSTGILLGAVAGLLLMALAGPLTRGTTP</sequence>
<dbReference type="EMBL" id="JRTT01000129">
    <property type="protein sequence ID" value="KHD73654.1"/>
    <property type="molecule type" value="Genomic_DNA"/>
</dbReference>
<protein>
    <recommendedName>
        <fullName evidence="8">MFS transporter</fullName>
    </recommendedName>
</protein>
<keyword evidence="4 5" id="KW-0472">Membrane</keyword>
<feature type="transmembrane region" description="Helical" evidence="5">
    <location>
        <begin position="355"/>
        <end position="374"/>
    </location>
</feature>
<feature type="transmembrane region" description="Helical" evidence="5">
    <location>
        <begin position="234"/>
        <end position="255"/>
    </location>
</feature>
<evidence type="ECO:0000256" key="4">
    <source>
        <dbReference type="ARBA" id="ARBA00023136"/>
    </source>
</evidence>
<dbReference type="InterPro" id="IPR011701">
    <property type="entry name" value="MFS"/>
</dbReference>
<accession>A0A0A6UH51</accession>
<feature type="transmembrane region" description="Helical" evidence="5">
    <location>
        <begin position="290"/>
        <end position="313"/>
    </location>
</feature>
<feature type="transmembrane region" description="Helical" evidence="5">
    <location>
        <begin position="156"/>
        <end position="177"/>
    </location>
</feature>
<evidence type="ECO:0000256" key="1">
    <source>
        <dbReference type="ARBA" id="ARBA00004141"/>
    </source>
</evidence>
<gene>
    <name evidence="6" type="ORF">MB27_33300</name>
</gene>
<evidence type="ECO:0000256" key="3">
    <source>
        <dbReference type="ARBA" id="ARBA00022989"/>
    </source>
</evidence>
<comment type="subcellular location">
    <subcellularLocation>
        <location evidence="1">Membrane</location>
        <topology evidence="1">Multi-pass membrane protein</topology>
    </subcellularLocation>
</comment>
<keyword evidence="3 5" id="KW-1133">Transmembrane helix</keyword>
<dbReference type="InterPro" id="IPR036259">
    <property type="entry name" value="MFS_trans_sf"/>
</dbReference>
<feature type="transmembrane region" description="Helical" evidence="5">
    <location>
        <begin position="131"/>
        <end position="150"/>
    </location>
</feature>
<feature type="transmembrane region" description="Helical" evidence="5">
    <location>
        <begin position="63"/>
        <end position="81"/>
    </location>
</feature>
<dbReference type="AlphaFoldDB" id="A0A0A6UH51"/>
<evidence type="ECO:0008006" key="8">
    <source>
        <dbReference type="Google" id="ProtNLM"/>
    </source>
</evidence>
<dbReference type="GO" id="GO:0022857">
    <property type="term" value="F:transmembrane transporter activity"/>
    <property type="evidence" value="ECO:0007669"/>
    <property type="project" value="InterPro"/>
</dbReference>
<evidence type="ECO:0000256" key="5">
    <source>
        <dbReference type="SAM" id="Phobius"/>
    </source>
</evidence>
<dbReference type="Pfam" id="PF07690">
    <property type="entry name" value="MFS_1"/>
    <property type="match status" value="1"/>
</dbReference>
<feature type="transmembrane region" description="Helical" evidence="5">
    <location>
        <begin position="38"/>
        <end position="56"/>
    </location>
</feature>
<dbReference type="InterPro" id="IPR051788">
    <property type="entry name" value="MFS_Transporter"/>
</dbReference>
<dbReference type="PANTHER" id="PTHR23514:SF13">
    <property type="entry name" value="INNER MEMBRANE PROTEIN YBJJ"/>
    <property type="match status" value="1"/>
</dbReference>
<evidence type="ECO:0000256" key="2">
    <source>
        <dbReference type="ARBA" id="ARBA00022692"/>
    </source>
</evidence>
<reference evidence="6 7" key="1">
    <citation type="submission" date="2014-10" db="EMBL/GenBank/DDBJ databases">
        <title>Draft genome sequence of Actinoplanes utahensis NRRL 12052.</title>
        <authorList>
            <person name="Velasco-Bucheli B."/>
            <person name="del Cerro C."/>
            <person name="Hormigo D."/>
            <person name="Garcia J.L."/>
            <person name="Acebal C."/>
            <person name="Arroyo M."/>
            <person name="de la Mata I."/>
        </authorList>
    </citation>
    <scope>NUCLEOTIDE SEQUENCE [LARGE SCALE GENOMIC DNA]</scope>
    <source>
        <strain evidence="6 7">NRRL 12052</strain>
    </source>
</reference>
<proteinExistence type="predicted"/>